<reference evidence="8 9" key="1">
    <citation type="submission" date="2019-07" db="EMBL/GenBank/DDBJ databases">
        <title>Whole genome shotgun sequence of Cellulomonas soli NBRC 109434.</title>
        <authorList>
            <person name="Hosoyama A."/>
            <person name="Uohara A."/>
            <person name="Ohji S."/>
            <person name="Ichikawa N."/>
        </authorList>
    </citation>
    <scope>NUCLEOTIDE SEQUENCE [LARGE SCALE GENOMIC DNA]</scope>
    <source>
        <strain evidence="8 9">NBRC 109434</strain>
    </source>
</reference>
<evidence type="ECO:0000259" key="7">
    <source>
        <dbReference type="Pfam" id="PF00248"/>
    </source>
</evidence>
<name>A0A512PI09_9CELL</name>
<dbReference type="GO" id="GO:0016616">
    <property type="term" value="F:oxidoreductase activity, acting on the CH-OH group of donors, NAD or NADP as acceptor"/>
    <property type="evidence" value="ECO:0007669"/>
    <property type="project" value="UniProtKB-ARBA"/>
</dbReference>
<dbReference type="AlphaFoldDB" id="A0A512PI09"/>
<protein>
    <submittedName>
        <fullName evidence="8">Oxidoreductase</fullName>
    </submittedName>
</protein>
<dbReference type="FunFam" id="3.20.20.100:FF:000002">
    <property type="entry name" value="2,5-diketo-D-gluconic acid reductase A"/>
    <property type="match status" value="1"/>
</dbReference>
<comment type="caution">
    <text evidence="8">The sequence shown here is derived from an EMBL/GenBank/DDBJ whole genome shotgun (WGS) entry which is preliminary data.</text>
</comment>
<evidence type="ECO:0000256" key="5">
    <source>
        <dbReference type="PIRSR" id="PIRSR000097-2"/>
    </source>
</evidence>
<dbReference type="Pfam" id="PF00248">
    <property type="entry name" value="Aldo_ket_red"/>
    <property type="match status" value="1"/>
</dbReference>
<proteinExistence type="inferred from homology"/>
<dbReference type="PIRSF" id="PIRSF000097">
    <property type="entry name" value="AKR"/>
    <property type="match status" value="1"/>
</dbReference>
<keyword evidence="9" id="KW-1185">Reference proteome</keyword>
<dbReference type="PRINTS" id="PR00069">
    <property type="entry name" value="ALDKETRDTASE"/>
</dbReference>
<comment type="similarity">
    <text evidence="1">Belongs to the aldo/keto reductase family.</text>
</comment>
<dbReference type="InterPro" id="IPR020471">
    <property type="entry name" value="AKR"/>
</dbReference>
<dbReference type="Gene3D" id="3.20.20.100">
    <property type="entry name" value="NADP-dependent oxidoreductase domain"/>
    <property type="match status" value="1"/>
</dbReference>
<evidence type="ECO:0000313" key="8">
    <source>
        <dbReference type="EMBL" id="GEP70826.1"/>
    </source>
</evidence>
<keyword evidence="3" id="KW-0560">Oxidoreductase</keyword>
<dbReference type="PROSITE" id="PS00798">
    <property type="entry name" value="ALDOKETO_REDUCTASE_1"/>
    <property type="match status" value="1"/>
</dbReference>
<dbReference type="EMBL" id="BKAL01000016">
    <property type="protein sequence ID" value="GEP70826.1"/>
    <property type="molecule type" value="Genomic_DNA"/>
</dbReference>
<evidence type="ECO:0000256" key="4">
    <source>
        <dbReference type="PIRSR" id="PIRSR000097-1"/>
    </source>
</evidence>
<evidence type="ECO:0000256" key="3">
    <source>
        <dbReference type="ARBA" id="ARBA00023002"/>
    </source>
</evidence>
<dbReference type="InterPro" id="IPR036812">
    <property type="entry name" value="NAD(P)_OxRdtase_dom_sf"/>
</dbReference>
<gene>
    <name evidence="8" type="ORF">CSO01_35410</name>
</gene>
<keyword evidence="2" id="KW-0521">NADP</keyword>
<sequence>MTVDARDLVLNNGVTIPQLGYGVFRVPVDEVQAQVEHAVASGYRHVDTAQAYGNEEGVGAAIRAVGRERVFVTTKLWNSDQGYEQALRTFEESRRRLGVDQVDLYLIHFPAPQRMLWAETWRAFEKLYADGAVRAIGVSNFKFPYLDRLLKVAEVVPAVHQIEVHPTYQQAELDALSRAHGLVVEAYSPLGQGTDLTSPVVAGIAAAHGVEAAHVILAWHLQRGRVALPTSQKPARIASNIQVGDLLLTGDELTAIDGLEAGLRTGEDIETFN</sequence>
<dbReference type="InterPro" id="IPR023210">
    <property type="entry name" value="NADP_OxRdtase_dom"/>
</dbReference>
<evidence type="ECO:0000256" key="6">
    <source>
        <dbReference type="PIRSR" id="PIRSR000097-3"/>
    </source>
</evidence>
<dbReference type="PROSITE" id="PS00062">
    <property type="entry name" value="ALDOKETO_REDUCTASE_2"/>
    <property type="match status" value="1"/>
</dbReference>
<evidence type="ECO:0000313" key="9">
    <source>
        <dbReference type="Proteomes" id="UP000321798"/>
    </source>
</evidence>
<feature type="binding site" evidence="5">
    <location>
        <position position="108"/>
    </location>
    <ligand>
        <name>substrate</name>
    </ligand>
</feature>
<evidence type="ECO:0000256" key="2">
    <source>
        <dbReference type="ARBA" id="ARBA00022857"/>
    </source>
</evidence>
<accession>A0A512PI09</accession>
<dbReference type="PANTHER" id="PTHR43827">
    <property type="entry name" value="2,5-DIKETO-D-GLUCONIC ACID REDUCTASE"/>
    <property type="match status" value="1"/>
</dbReference>
<dbReference type="OrthoDB" id="9804790at2"/>
<dbReference type="RefSeq" id="WP_146954594.1">
    <property type="nucleotide sequence ID" value="NZ_BAABBJ010000010.1"/>
</dbReference>
<evidence type="ECO:0000256" key="1">
    <source>
        <dbReference type="ARBA" id="ARBA00007905"/>
    </source>
</evidence>
<dbReference type="PANTHER" id="PTHR43827:SF3">
    <property type="entry name" value="NADP-DEPENDENT OXIDOREDUCTASE DOMAIN-CONTAINING PROTEIN"/>
    <property type="match status" value="1"/>
</dbReference>
<dbReference type="SUPFAM" id="SSF51430">
    <property type="entry name" value="NAD(P)-linked oxidoreductase"/>
    <property type="match status" value="1"/>
</dbReference>
<feature type="site" description="Lowers pKa of active site Tyr" evidence="6">
    <location>
        <position position="75"/>
    </location>
</feature>
<dbReference type="Proteomes" id="UP000321798">
    <property type="component" value="Unassembled WGS sequence"/>
</dbReference>
<dbReference type="InterPro" id="IPR018170">
    <property type="entry name" value="Aldo/ket_reductase_CS"/>
</dbReference>
<feature type="active site" description="Proton donor" evidence="4">
    <location>
        <position position="52"/>
    </location>
</feature>
<feature type="domain" description="NADP-dependent oxidoreductase" evidence="7">
    <location>
        <begin position="25"/>
        <end position="259"/>
    </location>
</feature>
<organism evidence="8 9">
    <name type="scientific">Cellulomonas soli</name>
    <dbReference type="NCBI Taxonomy" id="931535"/>
    <lineage>
        <taxon>Bacteria</taxon>
        <taxon>Bacillati</taxon>
        <taxon>Actinomycetota</taxon>
        <taxon>Actinomycetes</taxon>
        <taxon>Micrococcales</taxon>
        <taxon>Cellulomonadaceae</taxon>
        <taxon>Cellulomonas</taxon>
    </lineage>
</organism>